<feature type="signal peptide" evidence="4">
    <location>
        <begin position="1"/>
        <end position="35"/>
    </location>
</feature>
<protein>
    <recommendedName>
        <fullName evidence="5">SET domain-containing protein</fullName>
    </recommendedName>
</protein>
<dbReference type="InterPro" id="IPR001214">
    <property type="entry name" value="SET_dom"/>
</dbReference>
<dbReference type="InterPro" id="IPR019734">
    <property type="entry name" value="TPR_rpt"/>
</dbReference>
<evidence type="ECO:0000256" key="2">
    <source>
        <dbReference type="PROSITE-ProRule" id="PRU00339"/>
    </source>
</evidence>
<dbReference type="SUPFAM" id="SSF48452">
    <property type="entry name" value="TPR-like"/>
    <property type="match status" value="3"/>
</dbReference>
<feature type="compositionally biased region" description="Acidic residues" evidence="3">
    <location>
        <begin position="246"/>
        <end position="255"/>
    </location>
</feature>
<dbReference type="SUPFAM" id="SSF82199">
    <property type="entry name" value="SET domain"/>
    <property type="match status" value="1"/>
</dbReference>
<evidence type="ECO:0000256" key="1">
    <source>
        <dbReference type="ARBA" id="ARBA00022803"/>
    </source>
</evidence>
<dbReference type="PROSITE" id="PS50280">
    <property type="entry name" value="SET"/>
    <property type="match status" value="1"/>
</dbReference>
<dbReference type="EMBL" id="KE346366">
    <property type="protein sequence ID" value="KJE93766.1"/>
    <property type="molecule type" value="Genomic_DNA"/>
</dbReference>
<feature type="compositionally biased region" description="Low complexity" evidence="3">
    <location>
        <begin position="124"/>
        <end position="135"/>
    </location>
</feature>
<feature type="compositionally biased region" description="Low complexity" evidence="3">
    <location>
        <begin position="160"/>
        <end position="171"/>
    </location>
</feature>
<feature type="region of interest" description="Disordered" evidence="3">
    <location>
        <begin position="1113"/>
        <end position="1139"/>
    </location>
</feature>
<dbReference type="Proteomes" id="UP000008743">
    <property type="component" value="Unassembled WGS sequence"/>
</dbReference>
<dbReference type="InParanoid" id="A0A0D2UF83"/>
<feature type="region of interest" description="Disordered" evidence="3">
    <location>
        <begin position="868"/>
        <end position="930"/>
    </location>
</feature>
<proteinExistence type="predicted"/>
<feature type="compositionally biased region" description="Basic and acidic residues" evidence="3">
    <location>
        <begin position="763"/>
        <end position="779"/>
    </location>
</feature>
<dbReference type="Gene3D" id="1.25.40.10">
    <property type="entry name" value="Tetratricopeptide repeat domain"/>
    <property type="match status" value="3"/>
</dbReference>
<feature type="region of interest" description="Disordered" evidence="3">
    <location>
        <begin position="124"/>
        <end position="185"/>
    </location>
</feature>
<evidence type="ECO:0000256" key="4">
    <source>
        <dbReference type="SAM" id="SignalP"/>
    </source>
</evidence>
<evidence type="ECO:0000259" key="5">
    <source>
        <dbReference type="PROSITE" id="PS50280"/>
    </source>
</evidence>
<evidence type="ECO:0000313" key="6">
    <source>
        <dbReference type="EMBL" id="KJE93766.1"/>
    </source>
</evidence>
<organism evidence="6 7">
    <name type="scientific">Capsaspora owczarzaki (strain ATCC 30864)</name>
    <dbReference type="NCBI Taxonomy" id="595528"/>
    <lineage>
        <taxon>Eukaryota</taxon>
        <taxon>Filasterea</taxon>
        <taxon>Capsaspora</taxon>
    </lineage>
</organism>
<keyword evidence="7" id="KW-1185">Reference proteome</keyword>
<feature type="compositionally biased region" description="Low complexity" evidence="3">
    <location>
        <begin position="881"/>
        <end position="891"/>
    </location>
</feature>
<name>A0A0D2UF83_CAPO3</name>
<keyword evidence="4" id="KW-0732">Signal</keyword>
<feature type="region of interest" description="Disordered" evidence="3">
    <location>
        <begin position="389"/>
        <end position="409"/>
    </location>
</feature>
<feature type="compositionally biased region" description="Gly residues" evidence="3">
    <location>
        <begin position="136"/>
        <end position="149"/>
    </location>
</feature>
<dbReference type="Gene3D" id="2.170.270.10">
    <property type="entry name" value="SET domain"/>
    <property type="match status" value="1"/>
</dbReference>
<sequence length="1280" mass="140074">MRPLLAQRPAARPPTPRMIMMMMMMSMIMTMVVIATLSSSSLVAEAAAAATASSRQHAPQSKSLERYHAGLSHIAAGPSEYDQAIAELNAAIAAAPRFRPARLALVAVLRRKAVAIQAQSHAATHAASSSIDSSDGGAGDGNAADGGGTDPTRQARAKPASDALSSSSSRRTSPDHETINLDGAPMSMSELDVRIDRANALAEQTLRDMISLDSTDAQARYLLAGHLMLVSSLESRGASAHLSHDDDNDDNDEDPSVNSKSPGESGHKNQKNAKSLTRSTALRLSEAKTLLESAVAIQPSHADALYNLAVIVWTEGEREATLRPLAFSSQAAHPNPRYQEAEAYCQAAIRAIEVMEVAAEDGGHRIWQHPHVAAELLLGHIAMTSNDAARGADRESYTVDGAEVSTDSTTRRAIRHFETAIKDFAAVQQLAWPDRLSKNKPKMSDSRQRQPKNSSQRRKRSRKSDMERDLAEELNDEEEDLLTNHDHSDSAFLHHDDNHDNDGSEKYVVETLRETHRDLQATAHLPMHLFWGGQLADLRAEAHLWLGKTLAQSDISPSAVLFHTESAVADAIERETLLQAGGRSWTRLDQLPTRPSLRHRMLEQHLLQSLQLEALLPYPFAMDPIDVAFVAARVLHHTAATPQQAIPHYLYVLSLDPDLVLALAGLANAYQLVGELDKAAQSCERASALAPEDALLANDCALILAANRQFDLAEAYYKRAIQSAPDLLEPRSNLRALYSFLGRTDDALALFQSPAEGGGAAGGKDDVASSPRDLTEQQQHRSKMATAQIAVERAMLHVANQDPGAAEAALQEAVAILPSMLSARVKLATLLVASNASRLEEALYHILQALDTAKQVWHWALFASNRDEQESASSDDGLGAKQQQQQQQQQQSRRRRRKSRSASADAEQPQLQEAATHIPPSATPPPSPSPVTASELAILYFHAGMILDLSGHTAEALEMFNQATFHSPGFSRAHMRASVLLSRHIQEVQVQAQELNEPLDSDTITHLQSLAAQASVRSRIAQRPRWFDWYEGSLLQQDAVFVSDSPVAGKGLFAKRDLPAGTLLGYYNGPLTWEFTRVEWMYTGLRPSADSSLRYVLKSDRHDMTVMPIQTVTLDEPDGGTRGATASTRQKQHSRQPRTRQVVDAPVNLVHFMNEPPPDKQLNSVLEYAHLDRRVLSDIFPRAVAEQMAESLSLPKSALASLSEIDDTFTNSATRDKLFHSQDIRRIALESLAHVGGEMDDVAFLKTRQPVKAGEELFWCYGMAYSRDYAVSGDCLGSPR</sequence>
<accession>A0A0D2UF83</accession>
<dbReference type="AlphaFoldDB" id="A0A0D2UF83"/>
<feature type="repeat" description="TPR" evidence="2">
    <location>
        <begin position="660"/>
        <end position="693"/>
    </location>
</feature>
<feature type="region of interest" description="Disordered" evidence="3">
    <location>
        <begin position="239"/>
        <end position="278"/>
    </location>
</feature>
<dbReference type="PANTHER" id="PTHR12558:SF33">
    <property type="entry name" value="BLL7664 PROTEIN"/>
    <property type="match status" value="1"/>
</dbReference>
<dbReference type="PROSITE" id="PS50005">
    <property type="entry name" value="TPR"/>
    <property type="match status" value="1"/>
</dbReference>
<dbReference type="OrthoDB" id="5560686at2759"/>
<feature type="domain" description="SET" evidence="5">
    <location>
        <begin position="1038"/>
        <end position="1262"/>
    </location>
</feature>
<dbReference type="SMART" id="SM00028">
    <property type="entry name" value="TPR"/>
    <property type="match status" value="5"/>
</dbReference>
<dbReference type="InterPro" id="IPR011990">
    <property type="entry name" value="TPR-like_helical_dom_sf"/>
</dbReference>
<evidence type="ECO:0000256" key="3">
    <source>
        <dbReference type="SAM" id="MobiDB-lite"/>
    </source>
</evidence>
<feature type="region of interest" description="Disordered" evidence="3">
    <location>
        <begin position="432"/>
        <end position="473"/>
    </location>
</feature>
<keyword evidence="1 2" id="KW-0802">TPR repeat</keyword>
<evidence type="ECO:0000313" key="7">
    <source>
        <dbReference type="Proteomes" id="UP000008743"/>
    </source>
</evidence>
<feature type="chain" id="PRO_5002252578" description="SET domain-containing protein" evidence="4">
    <location>
        <begin position="36"/>
        <end position="1280"/>
    </location>
</feature>
<reference evidence="7" key="1">
    <citation type="submission" date="2011-02" db="EMBL/GenBank/DDBJ databases">
        <title>The Genome Sequence of Capsaspora owczarzaki ATCC 30864.</title>
        <authorList>
            <person name="Russ C."/>
            <person name="Cuomo C."/>
            <person name="Burger G."/>
            <person name="Gray M.W."/>
            <person name="Holland P.W.H."/>
            <person name="King N."/>
            <person name="Lang F.B.F."/>
            <person name="Roger A.J."/>
            <person name="Ruiz-Trillo I."/>
            <person name="Young S.K."/>
            <person name="Zeng Q."/>
            <person name="Gargeya S."/>
            <person name="Alvarado L."/>
            <person name="Berlin A."/>
            <person name="Chapman S.B."/>
            <person name="Chen Z."/>
            <person name="Freedman E."/>
            <person name="Gellesch M."/>
            <person name="Goldberg J."/>
            <person name="Griggs A."/>
            <person name="Gujja S."/>
            <person name="Heilman E."/>
            <person name="Heiman D."/>
            <person name="Howarth C."/>
            <person name="Mehta T."/>
            <person name="Neiman D."/>
            <person name="Pearson M."/>
            <person name="Roberts A."/>
            <person name="Saif S."/>
            <person name="Shea T."/>
            <person name="Shenoy N."/>
            <person name="Sisk P."/>
            <person name="Stolte C."/>
            <person name="Sykes S."/>
            <person name="White J."/>
            <person name="Yandava C."/>
            <person name="Haas B."/>
            <person name="Nusbaum C."/>
            <person name="Birren B."/>
        </authorList>
    </citation>
    <scope>NUCLEOTIDE SEQUENCE</scope>
    <source>
        <strain evidence="7">ATCC 30864</strain>
    </source>
</reference>
<feature type="region of interest" description="Disordered" evidence="3">
    <location>
        <begin position="755"/>
        <end position="782"/>
    </location>
</feature>
<gene>
    <name evidence="6" type="ORF">CAOG_004513</name>
</gene>
<dbReference type="InterPro" id="IPR046341">
    <property type="entry name" value="SET_dom_sf"/>
</dbReference>
<dbReference type="PANTHER" id="PTHR12558">
    <property type="entry name" value="CELL DIVISION CYCLE 16,23,27"/>
    <property type="match status" value="1"/>
</dbReference>